<dbReference type="Proteomes" id="UP000321901">
    <property type="component" value="Unassembled WGS sequence"/>
</dbReference>
<dbReference type="EMBL" id="BJYL01000029">
    <property type="protein sequence ID" value="GEN83942.1"/>
    <property type="molecule type" value="Genomic_DNA"/>
</dbReference>
<reference evidence="1 2" key="1">
    <citation type="submission" date="2019-07" db="EMBL/GenBank/DDBJ databases">
        <title>Whole genome shotgun sequence of Sporosarcina luteola NBRC 105378.</title>
        <authorList>
            <person name="Hosoyama A."/>
            <person name="Uohara A."/>
            <person name="Ohji S."/>
            <person name="Ichikawa N."/>
        </authorList>
    </citation>
    <scope>NUCLEOTIDE SEQUENCE [LARGE SCALE GENOMIC DNA]</scope>
    <source>
        <strain evidence="1 2">NBRC 105378</strain>
    </source>
</reference>
<keyword evidence="2" id="KW-1185">Reference proteome</keyword>
<organism evidence="1 2">
    <name type="scientific">Sporosarcina luteola</name>
    <dbReference type="NCBI Taxonomy" id="582850"/>
    <lineage>
        <taxon>Bacteria</taxon>
        <taxon>Bacillati</taxon>
        <taxon>Bacillota</taxon>
        <taxon>Bacilli</taxon>
        <taxon>Bacillales</taxon>
        <taxon>Caryophanaceae</taxon>
        <taxon>Sporosarcina</taxon>
    </lineage>
</organism>
<comment type="caution">
    <text evidence="1">The sequence shown here is derived from an EMBL/GenBank/DDBJ whole genome shotgun (WGS) entry which is preliminary data.</text>
</comment>
<evidence type="ECO:0000313" key="2">
    <source>
        <dbReference type="Proteomes" id="UP000321901"/>
    </source>
</evidence>
<gene>
    <name evidence="1" type="ORF">SLU01_22540</name>
</gene>
<accession>A0A511Z919</accession>
<evidence type="ECO:0000313" key="1">
    <source>
        <dbReference type="EMBL" id="GEN83942.1"/>
    </source>
</evidence>
<proteinExistence type="predicted"/>
<protein>
    <submittedName>
        <fullName evidence="1">Uncharacterized protein</fullName>
    </submittedName>
</protein>
<dbReference type="AlphaFoldDB" id="A0A511Z919"/>
<name>A0A511Z919_9BACL</name>
<sequence>MAAFRRADGGECLVQRSQNDDNFLEVTDKVVKLTDNSLKVTDNYVALTDNFSKL</sequence>